<evidence type="ECO:0000313" key="2">
    <source>
        <dbReference type="Proteomes" id="UP001234202"/>
    </source>
</evidence>
<reference evidence="1" key="1">
    <citation type="submission" date="2023-04" db="EMBL/GenBank/DDBJ databases">
        <title>Draft Genome sequencing of Naganishia species isolated from polar environments using Oxford Nanopore Technology.</title>
        <authorList>
            <person name="Leo P."/>
            <person name="Venkateswaran K."/>
        </authorList>
    </citation>
    <scope>NUCLEOTIDE SEQUENCE</scope>
    <source>
        <strain evidence="1">DBVPG 5303</strain>
    </source>
</reference>
<organism evidence="1 2">
    <name type="scientific">Naganishia onofrii</name>
    <dbReference type="NCBI Taxonomy" id="1851511"/>
    <lineage>
        <taxon>Eukaryota</taxon>
        <taxon>Fungi</taxon>
        <taxon>Dikarya</taxon>
        <taxon>Basidiomycota</taxon>
        <taxon>Agaricomycotina</taxon>
        <taxon>Tremellomycetes</taxon>
        <taxon>Filobasidiales</taxon>
        <taxon>Filobasidiaceae</taxon>
        <taxon>Naganishia</taxon>
    </lineage>
</organism>
<protein>
    <submittedName>
        <fullName evidence="1">Uncharacterized protein</fullName>
    </submittedName>
</protein>
<keyword evidence="2" id="KW-1185">Reference proteome</keyword>
<gene>
    <name evidence="1" type="ORF">QFC24_001484</name>
</gene>
<evidence type="ECO:0000313" key="1">
    <source>
        <dbReference type="EMBL" id="KAJ9127246.1"/>
    </source>
</evidence>
<accession>A0ACC2XV31</accession>
<proteinExistence type="predicted"/>
<comment type="caution">
    <text evidence="1">The sequence shown here is derived from an EMBL/GenBank/DDBJ whole genome shotgun (WGS) entry which is preliminary data.</text>
</comment>
<name>A0ACC2XV31_9TREE</name>
<dbReference type="EMBL" id="JASBWV010000003">
    <property type="protein sequence ID" value="KAJ9127246.1"/>
    <property type="molecule type" value="Genomic_DNA"/>
</dbReference>
<sequence>MEGSIAISLAEMDGRSEAVPEAEDPRLMEIDELADDRDEVVPKDLPVTQQDGLIDRELPDCTTIPLQDVNLPTEIPKPAAAPASPPSITAMQEESSGIGNQEVHKVVESGENVVGQVHEMTVTHTEELQEEPPPALQGQIGIVGNMETSAEPMNEIAEVHPGGTLKEGQEHTQDPPHDIPDVPSSVQPDTELKEGPIEEQTSEERPMEGFQEESRSIELSNNDCPALPASNASHVDAEVIMSHVDAEVIIPESIKLSDVTDSPLTSVPTAASEAFPISSINRNEAPNATSDQQLVAASSSIDGNSANYNFPTLQEPAALKRSPSQAGSLPPASDDPFNLKSGDGAFDDPAKPVLKTEPVDALGVDGLSHHFDVDGLADFSIPESRFAGVILPEIDRRTYRYYIRADELKNTSSLKITLKKPEGWIAPKMEVKDSAYTARGRRGGVGRQVEWLTKNQTDSDTVDDVETSHSPSRRRRRKRVELDQQDYDGEQHRETQGEASPSAVHSASVTSSQKGEQDDDDDDLTGLSELDDIEAARKKRAERGPTRQSGRIAVKEIPSMAEDQVSRVVRPEESSADKLWTNSSDGQALGERNPYDRVVTKSVCFSWVSRHRVFLDLCVTSKLTTRLGQSTQWNEARSSCDAG</sequence>
<dbReference type="Proteomes" id="UP001234202">
    <property type="component" value="Unassembled WGS sequence"/>
</dbReference>